<feature type="transmembrane region" description="Helical" evidence="12">
    <location>
        <begin position="129"/>
        <end position="149"/>
    </location>
</feature>
<organism evidence="13 14">
    <name type="scientific">Actinomycetospora lemnae</name>
    <dbReference type="NCBI Taxonomy" id="3019891"/>
    <lineage>
        <taxon>Bacteria</taxon>
        <taxon>Bacillati</taxon>
        <taxon>Actinomycetota</taxon>
        <taxon>Actinomycetes</taxon>
        <taxon>Pseudonocardiales</taxon>
        <taxon>Pseudonocardiaceae</taxon>
        <taxon>Actinomycetospora</taxon>
    </lineage>
</organism>
<keyword evidence="3" id="KW-0444">Lipid biosynthesis</keyword>
<dbReference type="InterPro" id="IPR048254">
    <property type="entry name" value="CDP_ALCOHOL_P_TRANSF_CS"/>
</dbReference>
<evidence type="ECO:0000256" key="4">
    <source>
        <dbReference type="ARBA" id="ARBA00022679"/>
    </source>
</evidence>
<feature type="transmembrane region" description="Helical" evidence="12">
    <location>
        <begin position="12"/>
        <end position="34"/>
    </location>
</feature>
<keyword evidence="6 12" id="KW-1133">Transmembrane helix</keyword>
<comment type="subcellular location">
    <subcellularLocation>
        <location evidence="1">Membrane</location>
        <topology evidence="1">Multi-pass membrane protein</topology>
    </subcellularLocation>
</comment>
<gene>
    <name evidence="13" type="ORF">PGB27_03790</name>
</gene>
<evidence type="ECO:0000256" key="7">
    <source>
        <dbReference type="ARBA" id="ARBA00023098"/>
    </source>
</evidence>
<keyword evidence="7" id="KW-0443">Lipid metabolism</keyword>
<protein>
    <submittedName>
        <fullName evidence="13">CDP-alcohol phosphatidyltransferase family protein</fullName>
    </submittedName>
</protein>
<evidence type="ECO:0000256" key="9">
    <source>
        <dbReference type="ARBA" id="ARBA00023209"/>
    </source>
</evidence>
<dbReference type="PANTHER" id="PTHR14269:SF62">
    <property type="entry name" value="CDP-DIACYLGLYCEROL--GLYCEROL-3-PHOSPHATE 3-PHOSPHATIDYLTRANSFERASE 1, CHLOROPLASTIC"/>
    <property type="match status" value="1"/>
</dbReference>
<dbReference type="InterPro" id="IPR000462">
    <property type="entry name" value="CDP-OH_P_trans"/>
</dbReference>
<dbReference type="Proteomes" id="UP001300763">
    <property type="component" value="Unassembled WGS sequence"/>
</dbReference>
<dbReference type="RefSeq" id="WP_274199023.1">
    <property type="nucleotide sequence ID" value="NZ_JAQZAO010000002.1"/>
</dbReference>
<evidence type="ECO:0000256" key="10">
    <source>
        <dbReference type="ARBA" id="ARBA00023264"/>
    </source>
</evidence>
<dbReference type="PROSITE" id="PS00379">
    <property type="entry name" value="CDP_ALCOHOL_P_TRANSF"/>
    <property type="match status" value="1"/>
</dbReference>
<evidence type="ECO:0000256" key="11">
    <source>
        <dbReference type="RuleBase" id="RU003750"/>
    </source>
</evidence>
<reference evidence="13 14" key="1">
    <citation type="submission" date="2023-02" db="EMBL/GenBank/DDBJ databases">
        <title>Genome sequencing required for Actinomycetospora new species description.</title>
        <authorList>
            <person name="Saimee Y."/>
            <person name="Duangmal K."/>
        </authorList>
    </citation>
    <scope>NUCLEOTIDE SEQUENCE [LARGE SCALE GENOMIC DNA]</scope>
    <source>
        <strain evidence="13 14">DW7H6</strain>
    </source>
</reference>
<keyword evidence="5 12" id="KW-0812">Transmembrane</keyword>
<keyword evidence="4 11" id="KW-0808">Transferase</keyword>
<evidence type="ECO:0000256" key="12">
    <source>
        <dbReference type="SAM" id="Phobius"/>
    </source>
</evidence>
<evidence type="ECO:0000313" key="14">
    <source>
        <dbReference type="Proteomes" id="UP001300763"/>
    </source>
</evidence>
<evidence type="ECO:0000256" key="3">
    <source>
        <dbReference type="ARBA" id="ARBA00022516"/>
    </source>
</evidence>
<proteinExistence type="inferred from homology"/>
<keyword evidence="8 12" id="KW-0472">Membrane</keyword>
<sequence length="198" mass="22049">MTLRELAHERWLTVPNALSFVRLLGVPLFLWLLLGPQADGWALVVLVASGVTDWLDGRIARALDQYSRLGELLDPLADRLYTVAALVAFLIRGIVPWWVLALILGRDLVVSLALPLLRRKGYLAFPVLYLGKAATLNLLYAFPLLLLAQMDWPGADLARPFAYAFTAWGIALHLWSGALYLIQLVRAPSEREPSNARP</sequence>
<evidence type="ECO:0000313" key="13">
    <source>
        <dbReference type="EMBL" id="MDD7964461.1"/>
    </source>
</evidence>
<evidence type="ECO:0000256" key="8">
    <source>
        <dbReference type="ARBA" id="ARBA00023136"/>
    </source>
</evidence>
<evidence type="ECO:0000256" key="2">
    <source>
        <dbReference type="ARBA" id="ARBA00010441"/>
    </source>
</evidence>
<dbReference type="InterPro" id="IPR004570">
    <property type="entry name" value="Phosphatidylglycerol_P_synth"/>
</dbReference>
<feature type="transmembrane region" description="Helical" evidence="12">
    <location>
        <begin position="72"/>
        <end position="91"/>
    </location>
</feature>
<feature type="transmembrane region" description="Helical" evidence="12">
    <location>
        <begin position="161"/>
        <end position="182"/>
    </location>
</feature>
<evidence type="ECO:0000256" key="1">
    <source>
        <dbReference type="ARBA" id="ARBA00004141"/>
    </source>
</evidence>
<dbReference type="InterPro" id="IPR050324">
    <property type="entry name" value="CDP-alcohol_PTase-I"/>
</dbReference>
<keyword evidence="10" id="KW-1208">Phospholipid metabolism</keyword>
<dbReference type="Gene3D" id="1.20.120.1760">
    <property type="match status" value="1"/>
</dbReference>
<evidence type="ECO:0000256" key="6">
    <source>
        <dbReference type="ARBA" id="ARBA00022989"/>
    </source>
</evidence>
<comment type="caution">
    <text evidence="13">The sequence shown here is derived from an EMBL/GenBank/DDBJ whole genome shotgun (WGS) entry which is preliminary data.</text>
</comment>
<dbReference type="EMBL" id="JAQZAO010000002">
    <property type="protein sequence ID" value="MDD7964461.1"/>
    <property type="molecule type" value="Genomic_DNA"/>
</dbReference>
<dbReference type="InterPro" id="IPR043130">
    <property type="entry name" value="CDP-OH_PTrfase_TM_dom"/>
</dbReference>
<comment type="similarity">
    <text evidence="2 11">Belongs to the CDP-alcohol phosphatidyltransferase class-I family.</text>
</comment>
<evidence type="ECO:0000256" key="5">
    <source>
        <dbReference type="ARBA" id="ARBA00022692"/>
    </source>
</evidence>
<dbReference type="Pfam" id="PF01066">
    <property type="entry name" value="CDP-OH_P_transf"/>
    <property type="match status" value="1"/>
</dbReference>
<dbReference type="PIRSF" id="PIRSF000847">
    <property type="entry name" value="Phos_ph_gly_syn"/>
    <property type="match status" value="1"/>
</dbReference>
<keyword evidence="14" id="KW-1185">Reference proteome</keyword>
<dbReference type="PANTHER" id="PTHR14269">
    <property type="entry name" value="CDP-DIACYLGLYCEROL--GLYCEROL-3-PHOSPHATE 3-PHOSPHATIDYLTRANSFERASE-RELATED"/>
    <property type="match status" value="1"/>
</dbReference>
<name>A0ABT5SP89_9PSEU</name>
<keyword evidence="9" id="KW-0594">Phospholipid biosynthesis</keyword>
<accession>A0ABT5SP89</accession>